<sequence>MRLHKRHLVAMTLAGLLSAPPSVSNDAFDELKKATQKPSKEQRYQEFVNYINARLDEYESWREQYTKQLDQTRHSQISTWGSAQVSDNTLEVEYSADDTVRKVVDYENNTSTISVLVDAQATQEQIQQTLKQHQQLTLQDSLVDAEISQQVVDYSLQQQSVEKAFIVQQTQKQMNEYDIQAERLIAAKTGIPDKFIYQRAHAKKMALVEEAKQRIAAMTQLFEHKRQELGIVEPKVAQLDANHAPKVIEAETSTPAVASREIAVEAKPQLASAESEKIVLPVESDAVTDKTAQLEAFVEPASMTNLNTSEPQTVQAPLEDLATSAKAEQDASLAKTAPLQKTPVEVAKVEAQAENTPETKMPIKVAALSNSSTPAVKKVVSYKISLPNNSLSKRANQYQPLVLQESEKWSIDPALVMAIMHSESAFRPQAKSHIPAFGLMQIVPTTAGRDVNRKVNNRDEPMLEAELYRPGVNVEAGTVYLHILDSQYLKSITNEQSRLYCTIAAYNTGAGNVAKAFNSDRSTNIRIAAKVINTMTPEQVYQRLITHLPYDETKNYLKKVSSRIALYQPKIAM</sequence>
<feature type="coiled-coil region" evidence="2">
    <location>
        <begin position="167"/>
        <end position="228"/>
    </location>
</feature>
<feature type="domain" description="Transglycosylase SLT" evidence="3">
    <location>
        <begin position="402"/>
        <end position="526"/>
    </location>
</feature>
<dbReference type="Pfam" id="PF01464">
    <property type="entry name" value="SLT"/>
    <property type="match status" value="1"/>
</dbReference>
<dbReference type="OrthoDB" id="5620293at2"/>
<dbReference type="InterPro" id="IPR023346">
    <property type="entry name" value="Lysozyme-like_dom_sf"/>
</dbReference>
<dbReference type="STRING" id="861298.SAMN04488136_101224"/>
<proteinExistence type="inferred from homology"/>
<dbReference type="EMBL" id="FNDD01000001">
    <property type="protein sequence ID" value="SDG67715.1"/>
    <property type="molecule type" value="Genomic_DNA"/>
</dbReference>
<organism evidence="4 5">
    <name type="scientific">Vibrio xiamenensis</name>
    <dbReference type="NCBI Taxonomy" id="861298"/>
    <lineage>
        <taxon>Bacteria</taxon>
        <taxon>Pseudomonadati</taxon>
        <taxon>Pseudomonadota</taxon>
        <taxon>Gammaproteobacteria</taxon>
        <taxon>Vibrionales</taxon>
        <taxon>Vibrionaceae</taxon>
        <taxon>Vibrio</taxon>
    </lineage>
</organism>
<dbReference type="PANTHER" id="PTHR37423:SF2">
    <property type="entry name" value="MEMBRANE-BOUND LYTIC MUREIN TRANSGLYCOSYLASE C"/>
    <property type="match status" value="1"/>
</dbReference>
<dbReference type="Gene3D" id="1.10.530.10">
    <property type="match status" value="1"/>
</dbReference>
<protein>
    <submittedName>
        <fullName evidence="4">Membrane-bound lytic murein transglycosylase C</fullName>
    </submittedName>
</protein>
<comment type="similarity">
    <text evidence="1">Belongs to the transglycosylase Slt family.</text>
</comment>
<dbReference type="Proteomes" id="UP000198854">
    <property type="component" value="Unassembled WGS sequence"/>
</dbReference>
<dbReference type="PROSITE" id="PS00922">
    <property type="entry name" value="TRANSGLYCOSYLASE"/>
    <property type="match status" value="1"/>
</dbReference>
<evidence type="ECO:0000256" key="1">
    <source>
        <dbReference type="ARBA" id="ARBA00007734"/>
    </source>
</evidence>
<dbReference type="InterPro" id="IPR008258">
    <property type="entry name" value="Transglycosylase_SLT_dom_1"/>
</dbReference>
<dbReference type="AlphaFoldDB" id="A0A1G7W6W4"/>
<dbReference type="InterPro" id="IPR000189">
    <property type="entry name" value="Transglyc_AS"/>
</dbReference>
<keyword evidence="2" id="KW-0175">Coiled coil</keyword>
<evidence type="ECO:0000313" key="5">
    <source>
        <dbReference type="Proteomes" id="UP000198854"/>
    </source>
</evidence>
<evidence type="ECO:0000259" key="3">
    <source>
        <dbReference type="Pfam" id="PF01464"/>
    </source>
</evidence>
<dbReference type="PANTHER" id="PTHR37423">
    <property type="entry name" value="SOLUBLE LYTIC MUREIN TRANSGLYCOSYLASE-RELATED"/>
    <property type="match status" value="1"/>
</dbReference>
<evidence type="ECO:0000313" key="4">
    <source>
        <dbReference type="EMBL" id="SDG67715.1"/>
    </source>
</evidence>
<dbReference type="RefSeq" id="WP_093268490.1">
    <property type="nucleotide sequence ID" value="NZ_FNDD01000001.1"/>
</dbReference>
<dbReference type="SUPFAM" id="SSF53955">
    <property type="entry name" value="Lysozyme-like"/>
    <property type="match status" value="1"/>
</dbReference>
<keyword evidence="5" id="KW-1185">Reference proteome</keyword>
<gene>
    <name evidence="4" type="ORF">SAMN04488136_101224</name>
</gene>
<evidence type="ECO:0000256" key="2">
    <source>
        <dbReference type="SAM" id="Coils"/>
    </source>
</evidence>
<dbReference type="GO" id="GO:0000270">
    <property type="term" value="P:peptidoglycan metabolic process"/>
    <property type="evidence" value="ECO:0007669"/>
    <property type="project" value="InterPro"/>
</dbReference>
<accession>A0A1G7W6W4</accession>
<name>A0A1G7W6W4_9VIBR</name>
<dbReference type="GO" id="GO:0008933">
    <property type="term" value="F:peptidoglycan lytic transglycosylase activity"/>
    <property type="evidence" value="ECO:0007669"/>
    <property type="project" value="InterPro"/>
</dbReference>
<reference evidence="4 5" key="1">
    <citation type="submission" date="2016-10" db="EMBL/GenBank/DDBJ databases">
        <authorList>
            <person name="de Groot N.N."/>
        </authorList>
    </citation>
    <scope>NUCLEOTIDE SEQUENCE [LARGE SCALE GENOMIC DNA]</scope>
    <source>
        <strain evidence="4 5">CGMCC 1.10228</strain>
    </source>
</reference>
<dbReference type="GO" id="GO:0016020">
    <property type="term" value="C:membrane"/>
    <property type="evidence" value="ECO:0007669"/>
    <property type="project" value="InterPro"/>
</dbReference>
<dbReference type="CDD" id="cd16893">
    <property type="entry name" value="LT_MltC_MltE"/>
    <property type="match status" value="1"/>
</dbReference>